<comment type="similarity">
    <text evidence="1">Belongs to the ABC transporter superfamily.</text>
</comment>
<dbReference type="InterPro" id="IPR003439">
    <property type="entry name" value="ABC_transporter-like_ATP-bd"/>
</dbReference>
<evidence type="ECO:0000256" key="1">
    <source>
        <dbReference type="ARBA" id="ARBA00005417"/>
    </source>
</evidence>
<evidence type="ECO:0000256" key="5">
    <source>
        <dbReference type="SAM" id="MobiDB-lite"/>
    </source>
</evidence>
<protein>
    <submittedName>
        <fullName evidence="7">ABC transporter ATP-binding protein YxlF</fullName>
        <ecNumber evidence="7">3.6.3.-</ecNumber>
    </submittedName>
</protein>
<accession>A0ABX9ML36</accession>
<keyword evidence="7" id="KW-0378">Hydrolase</keyword>
<sequence>MLDYWRQIKNQRVSFFSRFIHTKKSAPGSLTAPAPWRLGLLPSGPDPVHAGAPRQTEDATSRITHQRPKARWVQPLVKRPSTFTAKKPGRKKSSVQSCQPCLIFFVGYGSQTIDYARIPSVPTQTIKLTRYAQHTSAGREPGPARYLRIITPMSEAVATSTPGAALEAQQLGKKYGRKPVLENITFAVQPGEVYALAGPNGSGKTTLIRLLTGLAFPTSGVVRMLGQDIYNGGYVARRALGAVVEAPAAFYPHMTGRQNLEMVAFLTGMSNVESRIREVLARLELLAVADQPVRTYSLGQRQRLGLASAILHEPQILILDEPTSGLDPQGISKVHEILAELAWKGVAVLLSTHHLREVSAYSDKVGILGGGRLLEEVKLGAKGETYRLRVDDPPRAAAFLKTVPGVQNVSLRDVNVIFEGSPNVALAALVRENYQVQFLEPDYFDLYDYYRERVKNA</sequence>
<keyword evidence="4 7" id="KW-0067">ATP-binding</keyword>
<dbReference type="EC" id="3.6.3.-" evidence="7"/>
<dbReference type="Pfam" id="PF00005">
    <property type="entry name" value="ABC_tran"/>
    <property type="match status" value="1"/>
</dbReference>
<name>A0ABX9ML36_9DEIN</name>
<evidence type="ECO:0000313" key="7">
    <source>
        <dbReference type="EMBL" id="RIH77421.1"/>
    </source>
</evidence>
<dbReference type="SUPFAM" id="SSF52540">
    <property type="entry name" value="P-loop containing nucleoside triphosphate hydrolases"/>
    <property type="match status" value="1"/>
</dbReference>
<dbReference type="GO" id="GO:0005524">
    <property type="term" value="F:ATP binding"/>
    <property type="evidence" value="ECO:0007669"/>
    <property type="project" value="UniProtKB-KW"/>
</dbReference>
<dbReference type="PROSITE" id="PS50893">
    <property type="entry name" value="ABC_TRANSPORTER_2"/>
    <property type="match status" value="1"/>
</dbReference>
<dbReference type="GO" id="GO:0016787">
    <property type="term" value="F:hydrolase activity"/>
    <property type="evidence" value="ECO:0007669"/>
    <property type="project" value="UniProtKB-KW"/>
</dbReference>
<dbReference type="PROSITE" id="PS00211">
    <property type="entry name" value="ABC_TRANSPORTER_1"/>
    <property type="match status" value="1"/>
</dbReference>
<gene>
    <name evidence="7" type="primary">yxlF_2</name>
    <name evidence="7" type="ORF">Mhypo_02033</name>
</gene>
<dbReference type="EMBL" id="QWKY01000035">
    <property type="protein sequence ID" value="RIH77421.1"/>
    <property type="molecule type" value="Genomic_DNA"/>
</dbReference>
<dbReference type="PANTHER" id="PTHR43335:SF4">
    <property type="entry name" value="ABC TRANSPORTER, ATP-BINDING PROTEIN"/>
    <property type="match status" value="1"/>
</dbReference>
<dbReference type="InterPro" id="IPR027417">
    <property type="entry name" value="P-loop_NTPase"/>
</dbReference>
<keyword evidence="3" id="KW-0547">Nucleotide-binding</keyword>
<evidence type="ECO:0000259" key="6">
    <source>
        <dbReference type="PROSITE" id="PS50893"/>
    </source>
</evidence>
<dbReference type="PANTHER" id="PTHR43335">
    <property type="entry name" value="ABC TRANSPORTER, ATP-BINDING PROTEIN"/>
    <property type="match status" value="1"/>
</dbReference>
<keyword evidence="8" id="KW-1185">Reference proteome</keyword>
<proteinExistence type="inferred from homology"/>
<keyword evidence="2" id="KW-0813">Transport</keyword>
<feature type="domain" description="ABC transporter" evidence="6">
    <location>
        <begin position="166"/>
        <end position="398"/>
    </location>
</feature>
<dbReference type="InterPro" id="IPR003593">
    <property type="entry name" value="AAA+_ATPase"/>
</dbReference>
<dbReference type="Proteomes" id="UP000265443">
    <property type="component" value="Unassembled WGS sequence"/>
</dbReference>
<evidence type="ECO:0000256" key="4">
    <source>
        <dbReference type="ARBA" id="ARBA00022840"/>
    </source>
</evidence>
<dbReference type="Gene3D" id="3.40.50.300">
    <property type="entry name" value="P-loop containing nucleotide triphosphate hydrolases"/>
    <property type="match status" value="1"/>
</dbReference>
<feature type="region of interest" description="Disordered" evidence="5">
    <location>
        <begin position="42"/>
        <end position="68"/>
    </location>
</feature>
<dbReference type="SMART" id="SM00382">
    <property type="entry name" value="AAA"/>
    <property type="match status" value="1"/>
</dbReference>
<evidence type="ECO:0000313" key="8">
    <source>
        <dbReference type="Proteomes" id="UP000265443"/>
    </source>
</evidence>
<evidence type="ECO:0000256" key="2">
    <source>
        <dbReference type="ARBA" id="ARBA00022448"/>
    </source>
</evidence>
<dbReference type="InterPro" id="IPR017871">
    <property type="entry name" value="ABC_transporter-like_CS"/>
</dbReference>
<organism evidence="7 8">
    <name type="scientific">Meiothermus hypogaeus</name>
    <dbReference type="NCBI Taxonomy" id="884155"/>
    <lineage>
        <taxon>Bacteria</taxon>
        <taxon>Thermotogati</taxon>
        <taxon>Deinococcota</taxon>
        <taxon>Deinococci</taxon>
        <taxon>Thermales</taxon>
        <taxon>Thermaceae</taxon>
        <taxon>Meiothermus</taxon>
    </lineage>
</organism>
<evidence type="ECO:0000256" key="3">
    <source>
        <dbReference type="ARBA" id="ARBA00022741"/>
    </source>
</evidence>
<reference evidence="7 8" key="1">
    <citation type="submission" date="2018-08" db="EMBL/GenBank/DDBJ databases">
        <title>Meiothermus hypogaeus DSM 23238 genome sequencing project.</title>
        <authorList>
            <person name="Da Costa M.S."/>
            <person name="Albuquerque L."/>
            <person name="Raposo P."/>
            <person name="Froufe H.J.C."/>
            <person name="Barroso C.S."/>
            <person name="Egas C."/>
        </authorList>
    </citation>
    <scope>NUCLEOTIDE SEQUENCE [LARGE SCALE GENOMIC DNA]</scope>
    <source>
        <strain evidence="7 8">DSM 23238</strain>
    </source>
</reference>
<comment type="caution">
    <text evidence="7">The sequence shown here is derived from an EMBL/GenBank/DDBJ whole genome shotgun (WGS) entry which is preliminary data.</text>
</comment>